<dbReference type="SUPFAM" id="SSF53474">
    <property type="entry name" value="alpha/beta-Hydrolases"/>
    <property type="match status" value="1"/>
</dbReference>
<reference evidence="2 3" key="1">
    <citation type="journal article" date="2010" name="J. Bacteriol.">
        <title>Complete genome sequence of the aerobic facultative methanotroph Methylocella silvestris BL2.</title>
        <authorList>
            <person name="Chen Y."/>
            <person name="Crombie A."/>
            <person name="Rahman M.T."/>
            <person name="Dedysh S.N."/>
            <person name="Liesack W."/>
            <person name="Stott M.B."/>
            <person name="Alam M."/>
            <person name="Theisen A.R."/>
            <person name="Murrell J.C."/>
            <person name="Dunfield P.F."/>
        </authorList>
    </citation>
    <scope>NUCLEOTIDE SEQUENCE [LARGE SCALE GENOMIC DNA]</scope>
    <source>
        <strain evidence="3">DSM 15510 / CIP 108128 / LMG 27833 / NCIMB 13906 / BL2</strain>
    </source>
</reference>
<sequence>MNNDNNRVAESGRRELSNYCPLAALLLIAATSSGALAHDSRKPPIVLDSSGGFVIGGKVVPINPATPNRTLSCDHGYVEYFMPATPRRTSLVMWHSSSTQVWQNRWDGGEGYKDMMLRREYPVFLWDGPRVGRANWSCESVTYTPSSRDQGNFTAWVFGPAIPVGQVPTAAEWWPGVQFPTTNPQAWLDATASRYDEFDIARNIEIETDAAAVAADSGRLGNSIVYLTNSAGGLRAMRTTTKSQKTNIKGIVTYESIGYVFPIGDPESPTLCTDPGPACAFGPIGVPLEDFKKLAKLTAIQFVWGDHRPETYSFVIQSRLCAKLINKYGGHAEVLKLAEDAGLKGSTHIAFADMDNDKVAALLDKFLKKNKLNGWKNSRDAHNWHDD</sequence>
<dbReference type="Gene3D" id="3.40.50.1820">
    <property type="entry name" value="alpha/beta hydrolase"/>
    <property type="match status" value="1"/>
</dbReference>
<dbReference type="KEGG" id="msl:Msil_1852"/>
<keyword evidence="1" id="KW-0732">Signal</keyword>
<dbReference type="RefSeq" id="WP_012590867.1">
    <property type="nucleotide sequence ID" value="NC_011666.1"/>
</dbReference>
<dbReference type="CDD" id="cd12810">
    <property type="entry name" value="Esterase_713_like-3"/>
    <property type="match status" value="1"/>
</dbReference>
<feature type="signal peptide" evidence="1">
    <location>
        <begin position="1"/>
        <end position="37"/>
    </location>
</feature>
<proteinExistence type="predicted"/>
<organism evidence="2 3">
    <name type="scientific">Methylocella silvestris (strain DSM 15510 / CIP 108128 / LMG 27833 / NCIMB 13906 / BL2)</name>
    <dbReference type="NCBI Taxonomy" id="395965"/>
    <lineage>
        <taxon>Bacteria</taxon>
        <taxon>Pseudomonadati</taxon>
        <taxon>Pseudomonadota</taxon>
        <taxon>Alphaproteobacteria</taxon>
        <taxon>Hyphomicrobiales</taxon>
        <taxon>Beijerinckiaceae</taxon>
        <taxon>Methylocella</taxon>
    </lineage>
</organism>
<dbReference type="AlphaFoldDB" id="B8EM16"/>
<gene>
    <name evidence="2" type="ordered locus">Msil_1852</name>
</gene>
<evidence type="ECO:0000313" key="3">
    <source>
        <dbReference type="Proteomes" id="UP000002257"/>
    </source>
</evidence>
<evidence type="ECO:0008006" key="4">
    <source>
        <dbReference type="Google" id="ProtNLM"/>
    </source>
</evidence>
<dbReference type="eggNOG" id="COG1075">
    <property type="taxonomic scope" value="Bacteria"/>
</dbReference>
<protein>
    <recommendedName>
        <fullName evidence="4">Alpha/beta hydrolase</fullName>
    </recommendedName>
</protein>
<dbReference type="Proteomes" id="UP000002257">
    <property type="component" value="Chromosome"/>
</dbReference>
<dbReference type="InterPro" id="IPR029058">
    <property type="entry name" value="AB_hydrolase_fold"/>
</dbReference>
<dbReference type="EMBL" id="CP001280">
    <property type="protein sequence ID" value="ACK50797.1"/>
    <property type="molecule type" value="Genomic_DNA"/>
</dbReference>
<evidence type="ECO:0000313" key="2">
    <source>
        <dbReference type="EMBL" id="ACK50797.1"/>
    </source>
</evidence>
<keyword evidence="3" id="KW-1185">Reference proteome</keyword>
<accession>B8EM16</accession>
<dbReference type="OrthoDB" id="7820973at2"/>
<evidence type="ECO:0000256" key="1">
    <source>
        <dbReference type="SAM" id="SignalP"/>
    </source>
</evidence>
<dbReference type="STRING" id="395965.Msil_1852"/>
<dbReference type="HOGENOM" id="CLU_043409_0_0_5"/>
<name>B8EM16_METSB</name>
<feature type="chain" id="PRO_5002868349" description="Alpha/beta hydrolase" evidence="1">
    <location>
        <begin position="38"/>
        <end position="387"/>
    </location>
</feature>